<accession>A0A4P6HMD0</accession>
<evidence type="ECO:0000313" key="1">
    <source>
        <dbReference type="EMBL" id="QAZ67774.1"/>
    </source>
</evidence>
<keyword evidence="2" id="KW-1185">Reference proteome</keyword>
<dbReference type="EMBL" id="CP026538">
    <property type="protein sequence ID" value="QAZ67774.1"/>
    <property type="molecule type" value="Genomic_DNA"/>
</dbReference>
<proteinExistence type="predicted"/>
<sequence length="67" mass="7840">MPDKDIKEIAHCVYMIDLVLREIMHSQSITKKDFATQCIIDSFVRILREEGYSVTPARLRKMLAYAH</sequence>
<protein>
    <submittedName>
        <fullName evidence="1">Uncharacterized protein</fullName>
    </submittedName>
</protein>
<reference evidence="1 2" key="1">
    <citation type="submission" date="2018-02" db="EMBL/GenBank/DDBJ databases">
        <title>Genome sequence of Desulfovibrio carbinolicus DSM 3852.</title>
        <authorList>
            <person name="Wilbanks E."/>
            <person name="Skennerton C.T."/>
            <person name="Orphan V.J."/>
        </authorList>
    </citation>
    <scope>NUCLEOTIDE SEQUENCE [LARGE SCALE GENOMIC DNA]</scope>
    <source>
        <strain evidence="1 2">DSM 3852</strain>
    </source>
</reference>
<organism evidence="1 2">
    <name type="scientific">Solidesulfovibrio carbinolicus</name>
    <dbReference type="NCBI Taxonomy" id="296842"/>
    <lineage>
        <taxon>Bacteria</taxon>
        <taxon>Pseudomonadati</taxon>
        <taxon>Thermodesulfobacteriota</taxon>
        <taxon>Desulfovibrionia</taxon>
        <taxon>Desulfovibrionales</taxon>
        <taxon>Desulfovibrionaceae</taxon>
        <taxon>Solidesulfovibrio</taxon>
    </lineage>
</organism>
<dbReference type="Proteomes" id="UP000293296">
    <property type="component" value="Chromosome"/>
</dbReference>
<dbReference type="KEGG" id="dcb:C3Y92_11300"/>
<name>A0A4P6HMD0_9BACT</name>
<dbReference type="OrthoDB" id="5459294at2"/>
<dbReference type="RefSeq" id="WP_015861018.1">
    <property type="nucleotide sequence ID" value="NZ_CP026538.1"/>
</dbReference>
<dbReference type="AlphaFoldDB" id="A0A4P6HMD0"/>
<evidence type="ECO:0000313" key="2">
    <source>
        <dbReference type="Proteomes" id="UP000293296"/>
    </source>
</evidence>
<gene>
    <name evidence="1" type="ORF">C3Y92_11300</name>
</gene>